<dbReference type="Proteomes" id="UP000050761">
    <property type="component" value="Unassembled WGS sequence"/>
</dbReference>
<sequence length="150" mass="16442">MYQSLPSFRHTHQNLTLSVRCQFHNSIFEQSSSTASVAALGRRRQCAASTTHWGKTPSTPPTAAVEDSAVLNAVIDDPEAVIRSLVIPYAMTDIGLCQSLPLRSPHKEFLLEPVAGDVSWVLYDSNRYLAVGPPRKGEAKSNMCLKDVLC</sequence>
<accession>A0A183F8J8</accession>
<evidence type="ECO:0000313" key="1">
    <source>
        <dbReference type="EMBL" id="VDO25667.1"/>
    </source>
</evidence>
<evidence type="ECO:0000313" key="2">
    <source>
        <dbReference type="Proteomes" id="UP000050761"/>
    </source>
</evidence>
<organism evidence="2 3">
    <name type="scientific">Heligmosomoides polygyrus</name>
    <name type="common">Parasitic roundworm</name>
    <dbReference type="NCBI Taxonomy" id="6339"/>
    <lineage>
        <taxon>Eukaryota</taxon>
        <taxon>Metazoa</taxon>
        <taxon>Ecdysozoa</taxon>
        <taxon>Nematoda</taxon>
        <taxon>Chromadorea</taxon>
        <taxon>Rhabditida</taxon>
        <taxon>Rhabditina</taxon>
        <taxon>Rhabditomorpha</taxon>
        <taxon>Strongyloidea</taxon>
        <taxon>Heligmosomidae</taxon>
        <taxon>Heligmosomoides</taxon>
    </lineage>
</organism>
<dbReference type="EMBL" id="UZAH01003827">
    <property type="protein sequence ID" value="VDO25667.1"/>
    <property type="molecule type" value="Genomic_DNA"/>
</dbReference>
<dbReference type="AlphaFoldDB" id="A0A183F8J8"/>
<protein>
    <submittedName>
        <fullName evidence="3">AMP_N domain-containing protein</fullName>
    </submittedName>
</protein>
<name>A0A183F8J8_HELPZ</name>
<evidence type="ECO:0000313" key="3">
    <source>
        <dbReference type="WBParaSite" id="HPBE_0000249001-mRNA-1"/>
    </source>
</evidence>
<keyword evidence="2" id="KW-1185">Reference proteome</keyword>
<proteinExistence type="predicted"/>
<gene>
    <name evidence="1" type="ORF">HPBE_LOCUS2491</name>
</gene>
<dbReference type="WBParaSite" id="HPBE_0000249001-mRNA-1">
    <property type="protein sequence ID" value="HPBE_0000249001-mRNA-1"/>
    <property type="gene ID" value="HPBE_0000249001"/>
</dbReference>
<accession>A0A3P7UU26</accession>
<reference evidence="1 2" key="1">
    <citation type="submission" date="2018-11" db="EMBL/GenBank/DDBJ databases">
        <authorList>
            <consortium name="Pathogen Informatics"/>
        </authorList>
    </citation>
    <scope>NUCLEOTIDE SEQUENCE [LARGE SCALE GENOMIC DNA]</scope>
</reference>
<reference evidence="3" key="2">
    <citation type="submission" date="2019-09" db="UniProtKB">
        <authorList>
            <consortium name="WormBaseParasite"/>
        </authorList>
    </citation>
    <scope>IDENTIFICATION</scope>
</reference>